<gene>
    <name evidence="3" type="ORF">LBU54_12990</name>
</gene>
<name>A0ABS7XTZ9_9FLAO</name>
<keyword evidence="4" id="KW-1185">Reference proteome</keyword>
<reference evidence="4" key="1">
    <citation type="submission" date="2023-07" db="EMBL/GenBank/DDBJ databases">
        <authorList>
            <person name="Yue Y."/>
        </authorList>
    </citation>
    <scope>NUCLEOTIDE SEQUENCE [LARGE SCALE GENOMIC DNA]</scope>
    <source>
        <strain evidence="4">D23</strain>
    </source>
</reference>
<dbReference type="PANTHER" id="PTHR43668:SF2">
    <property type="entry name" value="ALLANTOINASE"/>
    <property type="match status" value="1"/>
</dbReference>
<dbReference type="InterPro" id="IPR004722">
    <property type="entry name" value="DHOase"/>
</dbReference>
<dbReference type="PANTHER" id="PTHR43668">
    <property type="entry name" value="ALLANTOINASE"/>
    <property type="match status" value="1"/>
</dbReference>
<dbReference type="SUPFAM" id="SSF51556">
    <property type="entry name" value="Metallo-dependent hydrolases"/>
    <property type="match status" value="1"/>
</dbReference>
<dbReference type="Gene3D" id="3.20.20.140">
    <property type="entry name" value="Metal-dependent hydrolases"/>
    <property type="match status" value="1"/>
</dbReference>
<dbReference type="SUPFAM" id="SSF51338">
    <property type="entry name" value="Composite domain of metallo-dependent hydrolases"/>
    <property type="match status" value="1"/>
</dbReference>
<organism evidence="3 4">
    <name type="scientific">Winogradskyella alexanderae</name>
    <dbReference type="NCBI Taxonomy" id="2877123"/>
    <lineage>
        <taxon>Bacteria</taxon>
        <taxon>Pseudomonadati</taxon>
        <taxon>Bacteroidota</taxon>
        <taxon>Flavobacteriia</taxon>
        <taxon>Flavobacteriales</taxon>
        <taxon>Flavobacteriaceae</taxon>
        <taxon>Winogradskyella</taxon>
    </lineage>
</organism>
<keyword evidence="1" id="KW-0665">Pyrimidine biosynthesis</keyword>
<evidence type="ECO:0000256" key="1">
    <source>
        <dbReference type="ARBA" id="ARBA00022975"/>
    </source>
</evidence>
<dbReference type="InterPro" id="IPR011059">
    <property type="entry name" value="Metal-dep_hydrolase_composite"/>
</dbReference>
<accession>A0ABS7XTZ9</accession>
<dbReference type="Gene3D" id="2.30.40.10">
    <property type="entry name" value="Urease, subunit C, domain 1"/>
    <property type="match status" value="1"/>
</dbReference>
<dbReference type="CDD" id="cd01317">
    <property type="entry name" value="DHOase_IIa"/>
    <property type="match status" value="1"/>
</dbReference>
<comment type="caution">
    <text evidence="3">The sequence shown here is derived from an EMBL/GenBank/DDBJ whole genome shotgun (WGS) entry which is preliminary data.</text>
</comment>
<evidence type="ECO:0000259" key="2">
    <source>
        <dbReference type="Pfam" id="PF12890"/>
    </source>
</evidence>
<proteinExistence type="predicted"/>
<sequence>MNALLKSATVVDSKSDFHNQTVDILIEKSRITKISKRISNPNNYKEVKLANLHVSSGWFDSSVSFGEPGFEERETISNGLKTAANSGFTAIALNPNTQPVLDSYADITFVKSKADGAATSLLPIGALTKNSEGTDLAELYDMGNAGAVAFYDYQKPIANPNLAKIALQYASNFNGLICSFPQETKISSLGVVNEHVNSTKLGLKGNPNLAEELQIIRDLFLLEYTEGKLHIPTISTAKSVELIREAKAKKLDVTCSVAIHNLILTDDTLKDFDTNFKVLPPLRTQKDCDALIEGLKDGTIDMVTSDHNPIDIENKKVEFDYAKYGTIGLESAFGALQTIFTTKQTIALLTKGKSRFGVSENSINVGETANLSLFNPDETYTFSISNISSKSKNSAFINKELKGLVYGIISNSKIIL</sequence>
<dbReference type="InterPro" id="IPR050138">
    <property type="entry name" value="DHOase/Allantoinase_Hydrolase"/>
</dbReference>
<evidence type="ECO:0000313" key="3">
    <source>
        <dbReference type="EMBL" id="MCA0133505.1"/>
    </source>
</evidence>
<evidence type="ECO:0000313" key="4">
    <source>
        <dbReference type="Proteomes" id="UP001198901"/>
    </source>
</evidence>
<dbReference type="Proteomes" id="UP001198901">
    <property type="component" value="Unassembled WGS sequence"/>
</dbReference>
<dbReference type="EMBL" id="JAIUJR010000009">
    <property type="protein sequence ID" value="MCA0133505.1"/>
    <property type="molecule type" value="Genomic_DNA"/>
</dbReference>
<dbReference type="Pfam" id="PF12890">
    <property type="entry name" value="DHOase"/>
    <property type="match status" value="1"/>
</dbReference>
<dbReference type="InterPro" id="IPR024403">
    <property type="entry name" value="DHOase_cat"/>
</dbReference>
<protein>
    <submittedName>
        <fullName evidence="3">Dihydroorotase</fullName>
    </submittedName>
</protein>
<dbReference type="InterPro" id="IPR032466">
    <property type="entry name" value="Metal_Hydrolase"/>
</dbReference>
<feature type="domain" description="Dihydroorotase catalytic" evidence="2">
    <location>
        <begin position="58"/>
        <end position="237"/>
    </location>
</feature>
<dbReference type="RefSeq" id="WP_224530551.1">
    <property type="nucleotide sequence ID" value="NZ_JAIUJR010000009.1"/>
</dbReference>